<dbReference type="PIR" id="T23691">
    <property type="entry name" value="T23691"/>
</dbReference>
<dbReference type="SMR" id="Q21485"/>
<dbReference type="FunCoup" id="Q21485">
    <property type="interactions" value="1524"/>
</dbReference>
<dbReference type="Bgee" id="WBGene00010843">
    <property type="expression patterns" value="Expressed in germ line (C elegans) and 4 other cell types or tissues"/>
</dbReference>
<proteinExistence type="predicted"/>
<reference evidence="1 2" key="1">
    <citation type="journal article" date="1998" name="Science">
        <title>Genome sequence of the nematode C. elegans: a platform for investigating biology.</title>
        <authorList>
            <consortium name="The C. elegans sequencing consortium"/>
            <person name="Sulson J.E."/>
            <person name="Waterston R."/>
        </authorList>
    </citation>
    <scope>NUCLEOTIDE SEQUENCE [LARGE SCALE GENOMIC DNA]</scope>
    <source>
        <strain evidence="1 2">Bristol N2</strain>
    </source>
</reference>
<dbReference type="KEGG" id="cel:CELE_M03C11.6"/>
<dbReference type="eggNOG" id="ENOG502THSH">
    <property type="taxonomic scope" value="Eukaryota"/>
</dbReference>
<dbReference type="PaxDb" id="6239-M03C11.6"/>
<dbReference type="Proteomes" id="UP000001940">
    <property type="component" value="Chromosome III"/>
</dbReference>
<dbReference type="AGR" id="WB:WBGene00010843"/>
<accession>Q21485</accession>
<name>Q21485_CAEEL</name>
<gene>
    <name evidence="1" type="ORF">CELE_M03C11.6</name>
    <name evidence="1 3" type="ORF">M03C11.6</name>
</gene>
<dbReference type="OrthoDB" id="5812243at2759"/>
<dbReference type="UCSC" id="M03C11.6">
    <property type="organism name" value="c. elegans"/>
</dbReference>
<dbReference type="EMBL" id="BX284603">
    <property type="protein sequence ID" value="CAA88956.2"/>
    <property type="molecule type" value="Genomic_DNA"/>
</dbReference>
<dbReference type="OMA" id="NDFDTWR"/>
<dbReference type="AlphaFoldDB" id="Q21485"/>
<dbReference type="PeptideAtlas" id="Q21485"/>
<dbReference type="CTD" id="187420"/>
<sequence>MEEVDEKIEEAIRVMEAQIKAKRAILEESLRVVTDPKQMENCRKRRQYIKETLNCELSIPITENQIFSIDFIDSSRFERHVITRFEVKNRLETDILSIQASIGIPNTLIRWTLFENSHSPNILQSIRPNSTVVVCLAIPFSAFLASDTVNLIFTGNLVPSKRLLLHPTAYPVIGANLRVEPYPEADFSVRIDFSEAIEELDVKSIEFVDESKSTRIIQSLLTVLHRFPVPIVPDFATFRREFPHFSANDFDTWRLFVGADNFDGLFLFTESSDDVTRCHVISENSSICEMFLRLLNEKCQ</sequence>
<dbReference type="RefSeq" id="NP_499299.2">
    <property type="nucleotide sequence ID" value="NM_066898.2"/>
</dbReference>
<evidence type="ECO:0000313" key="2">
    <source>
        <dbReference type="Proteomes" id="UP000001940"/>
    </source>
</evidence>
<dbReference type="WormBase" id="M03C11.6">
    <property type="protein sequence ID" value="CE37782"/>
    <property type="gene ID" value="WBGene00010843"/>
</dbReference>
<dbReference type="HOGENOM" id="CLU_080799_0_0_1"/>
<evidence type="ECO:0000313" key="3">
    <source>
        <dbReference type="WormBase" id="M03C11.6"/>
    </source>
</evidence>
<keyword evidence="2" id="KW-1185">Reference proteome</keyword>
<evidence type="ECO:0000313" key="1">
    <source>
        <dbReference type="EMBL" id="CAA88956.2"/>
    </source>
</evidence>
<organism evidence="1 2">
    <name type="scientific">Caenorhabditis elegans</name>
    <dbReference type="NCBI Taxonomy" id="6239"/>
    <lineage>
        <taxon>Eukaryota</taxon>
        <taxon>Metazoa</taxon>
        <taxon>Ecdysozoa</taxon>
        <taxon>Nematoda</taxon>
        <taxon>Chromadorea</taxon>
        <taxon>Rhabditida</taxon>
        <taxon>Rhabditina</taxon>
        <taxon>Rhabditomorpha</taxon>
        <taxon>Rhabditoidea</taxon>
        <taxon>Rhabditidae</taxon>
        <taxon>Peloderinae</taxon>
        <taxon>Caenorhabditis</taxon>
    </lineage>
</organism>
<protein>
    <submittedName>
        <fullName evidence="1">BBS2_C domain-containing protein</fullName>
    </submittedName>
</protein>
<dbReference type="GeneID" id="187420"/>
<dbReference type="InParanoid" id="Q21485"/>